<evidence type="ECO:0000259" key="5">
    <source>
        <dbReference type="Pfam" id="PF02350"/>
    </source>
</evidence>
<dbReference type="InterPro" id="IPR003331">
    <property type="entry name" value="UDP_GlcNAc_Epimerase_2_dom"/>
</dbReference>
<dbReference type="RefSeq" id="WP_338776588.1">
    <property type="nucleotide sequence ID" value="NZ_CP147407.1"/>
</dbReference>
<keyword evidence="1 4" id="KW-0413">Isomerase</keyword>
<gene>
    <name evidence="6" type="primary">wecB</name>
    <name evidence="6" type="ORF">WCV65_11510</name>
</gene>
<evidence type="ECO:0000256" key="4">
    <source>
        <dbReference type="RuleBase" id="RU003513"/>
    </source>
</evidence>
<name>A0ABZ2ND64_9BACI</name>
<dbReference type="Pfam" id="PF02350">
    <property type="entry name" value="Epimerase_2"/>
    <property type="match status" value="1"/>
</dbReference>
<proteinExistence type="inferred from homology"/>
<sequence>MKVMTVFGTRPEGIKMAPLVNCLKNDPQVNHVCVNTAQHRDMLDQVMAIFQISPDYDFNIMKQIQTPEMISTAILTRLSKVLDLEKPEIVLVHGDTTTAFISSYAAFMKQIPVGHVEAGLRTGNRYSPFPEEMNRKLIDQLATYHFAVTESNKQNLMNEGICEKDILVTGNTVIDALLEATNKPFQFSPPLVDIVERSGRILLMTTHRRENLQKLQGVYEAINQIVQLYPDLHVIFPVHKNPLVRKAVEQSLHFNDQIHITEPLDYLSFAHLMKASYLILTDSGGIQEEAPALGKPVFVARENTERLEGERAGTIKLTGLNSARIVKEIRLVLDDEGAYQKMAQAINPYGDGFSSQRIKDFLLKAYRSQGGL</sequence>
<organism evidence="6 7">
    <name type="scientific">Metabacillus sediminis</name>
    <dbReference type="NCBI Taxonomy" id="3117746"/>
    <lineage>
        <taxon>Bacteria</taxon>
        <taxon>Bacillati</taxon>
        <taxon>Bacillota</taxon>
        <taxon>Bacilli</taxon>
        <taxon>Bacillales</taxon>
        <taxon>Bacillaceae</taxon>
        <taxon>Metabacillus</taxon>
    </lineage>
</organism>
<reference evidence="6 7" key="1">
    <citation type="submission" date="2024-02" db="EMBL/GenBank/DDBJ databases">
        <title>Seven novel Bacillus-like species.</title>
        <authorList>
            <person name="Liu G."/>
        </authorList>
    </citation>
    <scope>NUCLEOTIDE SEQUENCE [LARGE SCALE GENOMIC DNA]</scope>
    <source>
        <strain evidence="6 7">FJAT-52054</strain>
    </source>
</reference>
<dbReference type="InterPro" id="IPR029767">
    <property type="entry name" value="WecB-like"/>
</dbReference>
<dbReference type="PANTHER" id="PTHR43174">
    <property type="entry name" value="UDP-N-ACETYLGLUCOSAMINE 2-EPIMERASE"/>
    <property type="match status" value="1"/>
</dbReference>
<feature type="domain" description="UDP-N-acetylglucosamine 2-epimerase" evidence="5">
    <location>
        <begin position="23"/>
        <end position="362"/>
    </location>
</feature>
<dbReference type="Gene3D" id="3.40.50.2000">
    <property type="entry name" value="Glycogen Phosphorylase B"/>
    <property type="match status" value="2"/>
</dbReference>
<dbReference type="SUPFAM" id="SSF53756">
    <property type="entry name" value="UDP-Glycosyltransferase/glycogen phosphorylase"/>
    <property type="match status" value="1"/>
</dbReference>
<protein>
    <recommendedName>
        <fullName evidence="3">UDP-N-acetylglucosamine 2-epimerase (non-hydrolyzing)</fullName>
        <ecNumber evidence="3">5.1.3.14</ecNumber>
    </recommendedName>
</protein>
<evidence type="ECO:0000256" key="3">
    <source>
        <dbReference type="ARBA" id="ARBA00038858"/>
    </source>
</evidence>
<evidence type="ECO:0000313" key="7">
    <source>
        <dbReference type="Proteomes" id="UP001377337"/>
    </source>
</evidence>
<dbReference type="EMBL" id="CP147407">
    <property type="protein sequence ID" value="WXB95205.1"/>
    <property type="molecule type" value="Genomic_DNA"/>
</dbReference>
<dbReference type="Proteomes" id="UP001377337">
    <property type="component" value="Chromosome"/>
</dbReference>
<dbReference type="CDD" id="cd03786">
    <property type="entry name" value="GTB_UDP-GlcNAc_2-Epimerase"/>
    <property type="match status" value="1"/>
</dbReference>
<dbReference type="GO" id="GO:0008761">
    <property type="term" value="F:UDP-N-acetylglucosamine 2-epimerase activity"/>
    <property type="evidence" value="ECO:0007669"/>
    <property type="project" value="UniProtKB-EC"/>
</dbReference>
<dbReference type="NCBIfam" id="TIGR00236">
    <property type="entry name" value="wecB"/>
    <property type="match status" value="1"/>
</dbReference>
<dbReference type="EC" id="5.1.3.14" evidence="3"/>
<evidence type="ECO:0000256" key="2">
    <source>
        <dbReference type="ARBA" id="ARBA00038209"/>
    </source>
</evidence>
<keyword evidence="7" id="KW-1185">Reference proteome</keyword>
<dbReference type="PANTHER" id="PTHR43174:SF2">
    <property type="entry name" value="UDP-N-ACETYLGLUCOSAMINE 2-EPIMERASE"/>
    <property type="match status" value="1"/>
</dbReference>
<accession>A0ABZ2ND64</accession>
<evidence type="ECO:0000313" key="6">
    <source>
        <dbReference type="EMBL" id="WXB95205.1"/>
    </source>
</evidence>
<evidence type="ECO:0000256" key="1">
    <source>
        <dbReference type="ARBA" id="ARBA00023235"/>
    </source>
</evidence>
<comment type="similarity">
    <text evidence="2 4">Belongs to the UDP-N-acetylglucosamine 2-epimerase family.</text>
</comment>